<sequence length="1085" mass="117296">FRPQVDAQSHDGVSALGFAAAAGHLDIVTMLSQNAAKVGHVDNSGRCVLVHAAQRGHIEVLCYLLRNADWSCTPCCSQKAASKDQAVQQALTAAASMGHAQVSTRAHTHRVRTMCEVRHNICVFVKPLCIQVVSYLLDLSGKDDKNGQSPEINTPDSLWGETALSAAAGSGRLSVCSLLLEQGAAVDRGNRRGVTPLFSAVKHNHWQVVQLLLNHRVDVNSVDQQGRTALMVAASEGHLTTARLLLDHGASLDQTDREGLTALSWACLKGKLQLVKELVDRGAATTHADRSGRTPLDLAAFCGDPEVVQYLVDHGASVEHVDCSGMRPLDRAVGCRNTSAVIALLKKGAKIVCVCVCVRPATWAMATSKPDILMVLLSKLTQEGDRLYKQGNASEAAQSYQAALQKFPADELKTFRKLRVCVLLNLSRCHRKMNDFEVAEQFATKALELKAKSYEAFYARARAKRSRRQFHAALEDLIEASRLCPSNREIQRLLSRVKEECRQVAWQHESPPDCLHHLYQQNSIKEMRQRDSGCLQGQEKEGLTEEEEEKREEEEDGYSGGDALQHSSSFHPAIQSLDSQGHSASLSPTHQYRHHASPTCSPSSSSSSSSPCHSAPPPPSATQRHLSPPPSPMQQQQRASPMTEAVCALPGNGGLLQYAQPVPAGYYPDQHQGAQQHHLTSSQRSFQKQNPVPGQWLQPAKVQVVRPSQPSSTANAGAILGSSIYSHFGQLPQELAELGEGLCPSLLHMRPGLPVQTGLSSGASYLPSGAESDFVCQGRSAPAYGRNGGGERPGLSRFGQARQLNRNQSKAAHYPMEVTEATMGPPDSYIAAHQYHQMGLRRPLSAHPGSPSAPPSRPFVHSQNPSVRFSTSSGSLASGQPVTPGPGFRTSASVQQMELTSDPVPLGEAPGHHEDFFLTQSEICMSGGGTYPGEAGRSSRNTPFMGVSDRTARVHQHYQHAPSSPPSCLSPSRSWAVSSVDTVLTSPTKTPAGQGQFQPPSLAYHNRSNNNAHYGPLPDSQHHHYEARPGCAAQGDAPPHLSSFVGMRLARTLPVIHGYPERPAERKTGPTSPVKPKRPFVESNV</sequence>
<accession>Q4S078</accession>
<dbReference type="GO" id="GO:0061001">
    <property type="term" value="P:regulation of dendritic spine morphogenesis"/>
    <property type="evidence" value="ECO:0007669"/>
    <property type="project" value="TreeGrafter"/>
</dbReference>
<comment type="caution">
    <text evidence="8">The sequence shown here is derived from an EMBL/GenBank/DDBJ whole genome shotgun (WGS) entry which is preliminary data.</text>
</comment>
<evidence type="ECO:0000256" key="6">
    <source>
        <dbReference type="PROSITE-ProRule" id="PRU00023"/>
    </source>
</evidence>
<feature type="compositionally biased region" description="Low complexity" evidence="7">
    <location>
        <begin position="597"/>
        <end position="613"/>
    </location>
</feature>
<dbReference type="InterPro" id="IPR002110">
    <property type="entry name" value="Ankyrin_rpt"/>
</dbReference>
<feature type="region of interest" description="Disordered" evidence="7">
    <location>
        <begin position="1057"/>
        <end position="1085"/>
    </location>
</feature>
<dbReference type="PROSITE" id="PS50297">
    <property type="entry name" value="ANK_REP_REGION"/>
    <property type="match status" value="5"/>
</dbReference>
<dbReference type="SMART" id="SM00248">
    <property type="entry name" value="ANK"/>
    <property type="match status" value="8"/>
</dbReference>
<dbReference type="KEGG" id="tng:GSTEN00026148G001"/>
<keyword evidence="2" id="KW-0770">Synapse</keyword>
<feature type="compositionally biased region" description="Polar residues" evidence="7">
    <location>
        <begin position="861"/>
        <end position="881"/>
    </location>
</feature>
<dbReference type="GO" id="GO:0043197">
    <property type="term" value="C:dendritic spine"/>
    <property type="evidence" value="ECO:0007669"/>
    <property type="project" value="TreeGrafter"/>
</dbReference>
<dbReference type="SUPFAM" id="SSF48452">
    <property type="entry name" value="TPR-like"/>
    <property type="match status" value="1"/>
</dbReference>
<feature type="repeat" description="ANK" evidence="6">
    <location>
        <begin position="291"/>
        <end position="323"/>
    </location>
</feature>
<feature type="compositionally biased region" description="Polar residues" evidence="7">
    <location>
        <begin position="672"/>
        <end position="690"/>
    </location>
</feature>
<dbReference type="OrthoDB" id="5958958at2759"/>
<proteinExistence type="inferred from homology"/>
<feature type="repeat" description="ANK" evidence="6">
    <location>
        <begin position="192"/>
        <end position="224"/>
    </location>
</feature>
<evidence type="ECO:0000256" key="4">
    <source>
        <dbReference type="ARBA" id="ARBA00034110"/>
    </source>
</evidence>
<evidence type="ECO:0000256" key="5">
    <source>
        <dbReference type="ARBA" id="ARBA00038259"/>
    </source>
</evidence>
<evidence type="ECO:0000313" key="8">
    <source>
        <dbReference type="EMBL" id="CAG05954.1"/>
    </source>
</evidence>
<dbReference type="SUPFAM" id="SSF48403">
    <property type="entry name" value="Ankyrin repeat"/>
    <property type="match status" value="1"/>
</dbReference>
<feature type="compositionally biased region" description="Basic and acidic residues" evidence="7">
    <location>
        <begin position="1059"/>
        <end position="1068"/>
    </location>
</feature>
<dbReference type="InterPro" id="IPR011990">
    <property type="entry name" value="TPR-like_helical_dom_sf"/>
</dbReference>
<reference evidence="8" key="1">
    <citation type="journal article" date="2004" name="Nature">
        <title>Genome duplication in the teleost fish Tetraodon nigroviridis reveals the early vertebrate proto-karyotype.</title>
        <authorList>
            <person name="Jaillon O."/>
            <person name="Aury J.-M."/>
            <person name="Brunet F."/>
            <person name="Petit J.-L."/>
            <person name="Stange-Thomann N."/>
            <person name="Mauceli E."/>
            <person name="Bouneau L."/>
            <person name="Fischer C."/>
            <person name="Ozouf-Costaz C."/>
            <person name="Bernot A."/>
            <person name="Nicaud S."/>
            <person name="Jaffe D."/>
            <person name="Fisher S."/>
            <person name="Lutfalla G."/>
            <person name="Dossat C."/>
            <person name="Segurens B."/>
            <person name="Dasilva C."/>
            <person name="Salanoubat M."/>
            <person name="Levy M."/>
            <person name="Boudet N."/>
            <person name="Castellano S."/>
            <person name="Anthouard V."/>
            <person name="Jubin C."/>
            <person name="Castelli V."/>
            <person name="Katinka M."/>
            <person name="Vacherie B."/>
            <person name="Biemont C."/>
            <person name="Skalli Z."/>
            <person name="Cattolico L."/>
            <person name="Poulain J."/>
            <person name="De Berardinis V."/>
            <person name="Cruaud C."/>
            <person name="Duprat S."/>
            <person name="Brottier P."/>
            <person name="Coutanceau J.-P."/>
            <person name="Gouzy J."/>
            <person name="Parra G."/>
            <person name="Lardier G."/>
            <person name="Chapple C."/>
            <person name="McKernan K.J."/>
            <person name="McEwan P."/>
            <person name="Bosak S."/>
            <person name="Kellis M."/>
            <person name="Volff J.-N."/>
            <person name="Guigo R."/>
            <person name="Zody M.C."/>
            <person name="Mesirov J."/>
            <person name="Lindblad-Toh K."/>
            <person name="Birren B."/>
            <person name="Nusbaum C."/>
            <person name="Kahn D."/>
            <person name="Robinson-Rechavi M."/>
            <person name="Laudet V."/>
            <person name="Schachter V."/>
            <person name="Quetier F."/>
            <person name="Saurin W."/>
            <person name="Scarpelli C."/>
            <person name="Wincker P."/>
            <person name="Lander E.S."/>
            <person name="Weissenbach J."/>
            <person name="Roest Crollius H."/>
        </authorList>
    </citation>
    <scope>NUCLEOTIDE SEQUENCE [LARGE SCALE GENOMIC DNA]</scope>
</reference>
<feature type="non-terminal residue" evidence="8">
    <location>
        <position position="1"/>
    </location>
</feature>
<feature type="region of interest" description="Disordered" evidence="7">
    <location>
        <begin position="986"/>
        <end position="1037"/>
    </location>
</feature>
<reference evidence="8" key="2">
    <citation type="submission" date="2004-02" db="EMBL/GenBank/DDBJ databases">
        <authorList>
            <consortium name="Genoscope"/>
            <consortium name="Whitehead Institute Centre for Genome Research"/>
        </authorList>
    </citation>
    <scope>NUCLEOTIDE SEQUENCE</scope>
</reference>
<dbReference type="PROSITE" id="PS50088">
    <property type="entry name" value="ANK_REPEAT"/>
    <property type="match status" value="6"/>
</dbReference>
<feature type="repeat" description="ANK" evidence="6">
    <location>
        <begin position="225"/>
        <end position="257"/>
    </location>
</feature>
<feature type="compositionally biased region" description="Polar residues" evidence="7">
    <location>
        <begin position="565"/>
        <end position="590"/>
    </location>
</feature>
<evidence type="ECO:0000256" key="1">
    <source>
        <dbReference type="ARBA" id="ARBA00022737"/>
    </source>
</evidence>
<keyword evidence="1" id="KW-0677">Repeat</keyword>
<comment type="subcellular location">
    <subcellularLocation>
        <location evidence="4">Postsynapse</location>
    </subcellularLocation>
</comment>
<dbReference type="PANTHER" id="PTHR24166:SF21">
    <property type="entry name" value="PROTEIN TANC2"/>
    <property type="match status" value="1"/>
</dbReference>
<feature type="region of interest" description="Disordered" evidence="7">
    <location>
        <begin position="842"/>
        <end position="890"/>
    </location>
</feature>
<feature type="repeat" description="ANK" evidence="6">
    <location>
        <begin position="159"/>
        <end position="191"/>
    </location>
</feature>
<dbReference type="AlphaFoldDB" id="Q4S078"/>
<dbReference type="PANTHER" id="PTHR24166">
    <property type="entry name" value="ROLLING PEBBLES, ISOFORM B"/>
    <property type="match status" value="1"/>
</dbReference>
<dbReference type="Gene3D" id="1.25.40.10">
    <property type="entry name" value="Tetratricopeptide repeat domain"/>
    <property type="match status" value="1"/>
</dbReference>
<organism evidence="8">
    <name type="scientific">Tetraodon nigroviridis</name>
    <name type="common">Spotted green pufferfish</name>
    <name type="synonym">Chelonodon nigroviridis</name>
    <dbReference type="NCBI Taxonomy" id="99883"/>
    <lineage>
        <taxon>Eukaryota</taxon>
        <taxon>Metazoa</taxon>
        <taxon>Chordata</taxon>
        <taxon>Craniata</taxon>
        <taxon>Vertebrata</taxon>
        <taxon>Euteleostomi</taxon>
        <taxon>Actinopterygii</taxon>
        <taxon>Neopterygii</taxon>
        <taxon>Teleostei</taxon>
        <taxon>Neoteleostei</taxon>
        <taxon>Acanthomorphata</taxon>
        <taxon>Eupercaria</taxon>
        <taxon>Tetraodontiformes</taxon>
        <taxon>Tetradontoidea</taxon>
        <taxon>Tetraodontidae</taxon>
        <taxon>Tetraodon</taxon>
    </lineage>
</organism>
<feature type="region of interest" description="Disordered" evidence="7">
    <location>
        <begin position="666"/>
        <end position="690"/>
    </location>
</feature>
<evidence type="ECO:0000256" key="2">
    <source>
        <dbReference type="ARBA" id="ARBA00023018"/>
    </source>
</evidence>
<dbReference type="InterPro" id="IPR036770">
    <property type="entry name" value="Ankyrin_rpt-contain_sf"/>
</dbReference>
<dbReference type="EMBL" id="CAAE01014784">
    <property type="protein sequence ID" value="CAG05954.1"/>
    <property type="molecule type" value="Genomic_DNA"/>
</dbReference>
<dbReference type="Pfam" id="PF12796">
    <property type="entry name" value="Ank_2"/>
    <property type="match status" value="2"/>
</dbReference>
<feature type="compositionally biased region" description="Acidic residues" evidence="7">
    <location>
        <begin position="544"/>
        <end position="557"/>
    </location>
</feature>
<evidence type="ECO:0000256" key="3">
    <source>
        <dbReference type="ARBA" id="ARBA00023043"/>
    </source>
</evidence>
<dbReference type="SMART" id="SM00028">
    <property type="entry name" value="TPR"/>
    <property type="match status" value="3"/>
</dbReference>
<dbReference type="Pfam" id="PF00023">
    <property type="entry name" value="Ank"/>
    <property type="match status" value="2"/>
</dbReference>
<feature type="region of interest" description="Disordered" evidence="7">
    <location>
        <begin position="529"/>
        <end position="643"/>
    </location>
</feature>
<evidence type="ECO:0000256" key="7">
    <source>
        <dbReference type="SAM" id="MobiDB-lite"/>
    </source>
</evidence>
<dbReference type="InterPro" id="IPR050889">
    <property type="entry name" value="Dendritic_Spine_Reg/Scaffold"/>
</dbReference>
<comment type="similarity">
    <text evidence="5">Belongs to the TANC family.</text>
</comment>
<feature type="compositionally biased region" description="Polar residues" evidence="7">
    <location>
        <begin position="986"/>
        <end position="999"/>
    </location>
</feature>
<keyword evidence="3 6" id="KW-0040">ANK repeat</keyword>
<feature type="repeat" description="ANK" evidence="6">
    <location>
        <begin position="11"/>
        <end position="43"/>
    </location>
</feature>
<feature type="repeat" description="ANK" evidence="6">
    <location>
        <begin position="258"/>
        <end position="290"/>
    </location>
</feature>
<gene>
    <name evidence="8" type="ORF">GSTENG00026148001</name>
</gene>
<dbReference type="InterPro" id="IPR019734">
    <property type="entry name" value="TPR_rpt"/>
</dbReference>
<dbReference type="Gene3D" id="1.25.40.20">
    <property type="entry name" value="Ankyrin repeat-containing domain"/>
    <property type="match status" value="3"/>
</dbReference>
<name>Q4S078_TETNG</name>
<protein>
    <submittedName>
        <fullName evidence="8">(spotted green pufferfish) hypothetical protein</fullName>
    </submittedName>
</protein>